<feature type="region of interest" description="Disordered" evidence="1">
    <location>
        <begin position="47"/>
        <end position="84"/>
    </location>
</feature>
<dbReference type="EMBL" id="KV918821">
    <property type="protein sequence ID" value="OSX78089.1"/>
    <property type="molecule type" value="Genomic_DNA"/>
</dbReference>
<evidence type="ECO:0000256" key="1">
    <source>
        <dbReference type="SAM" id="MobiDB-lite"/>
    </source>
</evidence>
<gene>
    <name evidence="2" type="ORF">BU14_0121s0017</name>
</gene>
<evidence type="ECO:0000313" key="3">
    <source>
        <dbReference type="Proteomes" id="UP000218209"/>
    </source>
</evidence>
<dbReference type="Proteomes" id="UP000218209">
    <property type="component" value="Unassembled WGS sequence"/>
</dbReference>
<dbReference type="AlphaFoldDB" id="A0A1X6PB12"/>
<keyword evidence="3" id="KW-1185">Reference proteome</keyword>
<accession>A0A1X6PB12</accession>
<organism evidence="2 3">
    <name type="scientific">Porphyra umbilicalis</name>
    <name type="common">Purple laver</name>
    <name type="synonym">Red alga</name>
    <dbReference type="NCBI Taxonomy" id="2786"/>
    <lineage>
        <taxon>Eukaryota</taxon>
        <taxon>Rhodophyta</taxon>
        <taxon>Bangiophyceae</taxon>
        <taxon>Bangiales</taxon>
        <taxon>Bangiaceae</taxon>
        <taxon>Porphyra</taxon>
    </lineage>
</organism>
<protein>
    <submittedName>
        <fullName evidence="2">Uncharacterized protein</fullName>
    </submittedName>
</protein>
<feature type="compositionally biased region" description="Basic and acidic residues" evidence="1">
    <location>
        <begin position="244"/>
        <end position="253"/>
    </location>
</feature>
<reference evidence="2 3" key="1">
    <citation type="submission" date="2017-03" db="EMBL/GenBank/DDBJ databases">
        <title>WGS assembly of Porphyra umbilicalis.</title>
        <authorList>
            <person name="Brawley S.H."/>
            <person name="Blouin N.A."/>
            <person name="Ficko-Blean E."/>
            <person name="Wheeler G.L."/>
            <person name="Lohr M."/>
            <person name="Goodson H.V."/>
            <person name="Jenkins J.W."/>
            <person name="Blaby-Haas C.E."/>
            <person name="Helliwell K.E."/>
            <person name="Chan C."/>
            <person name="Marriage T."/>
            <person name="Bhattacharya D."/>
            <person name="Klein A.S."/>
            <person name="Badis Y."/>
            <person name="Brodie J."/>
            <person name="Cao Y."/>
            <person name="Collen J."/>
            <person name="Dittami S.M."/>
            <person name="Gachon C.M."/>
            <person name="Green B.R."/>
            <person name="Karpowicz S."/>
            <person name="Kim J.W."/>
            <person name="Kudahl U."/>
            <person name="Lin S."/>
            <person name="Michel G."/>
            <person name="Mittag M."/>
            <person name="Olson B.J."/>
            <person name="Pangilinan J."/>
            <person name="Peng Y."/>
            <person name="Qiu H."/>
            <person name="Shu S."/>
            <person name="Singer J.T."/>
            <person name="Smith A.G."/>
            <person name="Sprecher B.N."/>
            <person name="Wagner V."/>
            <person name="Wang W."/>
            <person name="Wang Z.-Y."/>
            <person name="Yan J."/>
            <person name="Yarish C."/>
            <person name="Zoeuner-Riek S."/>
            <person name="Zhuang Y."/>
            <person name="Zou Y."/>
            <person name="Lindquist E.A."/>
            <person name="Grimwood J."/>
            <person name="Barry K."/>
            <person name="Rokhsar D.S."/>
            <person name="Schmutz J."/>
            <person name="Stiller J.W."/>
            <person name="Grossman A.R."/>
            <person name="Prochnik S.E."/>
        </authorList>
    </citation>
    <scope>NUCLEOTIDE SEQUENCE [LARGE SCALE GENOMIC DNA]</scope>
    <source>
        <strain evidence="2">4086291</strain>
    </source>
</reference>
<feature type="region of interest" description="Disordered" evidence="1">
    <location>
        <begin position="196"/>
        <end position="253"/>
    </location>
</feature>
<feature type="compositionally biased region" description="Basic and acidic residues" evidence="1">
    <location>
        <begin position="211"/>
        <end position="227"/>
    </location>
</feature>
<name>A0A1X6PB12_PORUM</name>
<proteinExistence type="predicted"/>
<sequence>MVWLVHCISIPESIARREFLFPSQQSHPPYACGAFASSGQNPSCLPLARGGARGGGGRRRRRRRRRCGRPVGHPVSPRCRRGRRRPGALRRHVCAAAGAADGAAATAADAADAPAPAVAAAAVSRVCACGRCTCGGGGGGGGGGAAGPGPAAWTAGLADIMGDDWDVVGADEDDHEAAAAESPCVVAALPLVAAVSSRSEWPGAPATSDADLSRGDGERAQGEEHVGVNDPSVGVGDGADDQDEERHGSYDSQ</sequence>
<feature type="compositionally biased region" description="Basic residues" evidence="1">
    <location>
        <begin position="56"/>
        <end position="68"/>
    </location>
</feature>
<evidence type="ECO:0000313" key="2">
    <source>
        <dbReference type="EMBL" id="OSX78089.1"/>
    </source>
</evidence>